<name>A8FAH6_BACP2</name>
<dbReference type="SUPFAM" id="SSF47413">
    <property type="entry name" value="lambda repressor-like DNA-binding domains"/>
    <property type="match status" value="1"/>
</dbReference>
<feature type="domain" description="HTH cro/C1-type" evidence="1">
    <location>
        <begin position="10"/>
        <end position="65"/>
    </location>
</feature>
<dbReference type="GeneID" id="5619797"/>
<dbReference type="InterPro" id="IPR001387">
    <property type="entry name" value="Cro/C1-type_HTH"/>
</dbReference>
<dbReference type="KEGG" id="bpu:BPUM_0549"/>
<keyword evidence="3" id="KW-1185">Reference proteome</keyword>
<dbReference type="AlphaFoldDB" id="A8FAH6"/>
<dbReference type="RefSeq" id="WP_012009094.1">
    <property type="nucleotide sequence ID" value="NC_009848.4"/>
</dbReference>
<reference evidence="2 3" key="2">
    <citation type="journal article" date="2013" name="Extremophiles">
        <title>An ICEBs1-like element may be associated with the extreme radiation and desiccation resistance of Bacillus pumilus SAFR-032 spores.</title>
        <authorList>
            <person name="Tirumalai M.R."/>
            <person name="Fox G.E."/>
        </authorList>
    </citation>
    <scope>NUCLEOTIDE SEQUENCE [LARGE SCALE GENOMIC DNA]</scope>
    <source>
        <strain evidence="2 3">SAFR-032</strain>
    </source>
</reference>
<dbReference type="InterPro" id="IPR047705">
    <property type="entry name" value="AimR-like"/>
</dbReference>
<evidence type="ECO:0000259" key="1">
    <source>
        <dbReference type="PROSITE" id="PS50943"/>
    </source>
</evidence>
<dbReference type="OrthoDB" id="2906269at2"/>
<dbReference type="Pfam" id="PF22871">
    <property type="entry name" value="AimR"/>
    <property type="match status" value="1"/>
</dbReference>
<reference evidence="2 3" key="3">
    <citation type="journal article" date="2013" name="PLoS ONE">
        <title>Candidate genes that may be responsible for the unusual resistances exhibited by Bacillus pumilus SAFR-032 spores.</title>
        <authorList>
            <person name="Tirumalai M.R."/>
            <person name="Rastogi R."/>
            <person name="Zamani N."/>
            <person name="O'Bryant Williams E."/>
            <person name="Allen S."/>
            <person name="Diouf F."/>
            <person name="Kwende S."/>
            <person name="Weinstock G.M."/>
            <person name="Venkateswaran K.J."/>
            <person name="Fox G.E."/>
        </authorList>
    </citation>
    <scope>NUCLEOTIDE SEQUENCE [LARGE SCALE GENOMIC DNA]</scope>
    <source>
        <strain evidence="2 3">SAFR-032</strain>
    </source>
</reference>
<dbReference type="Proteomes" id="UP000001355">
    <property type="component" value="Chromosome"/>
</dbReference>
<protein>
    <recommendedName>
        <fullName evidence="1">HTH cro/C1-type domain-containing protein</fullName>
    </recommendedName>
</protein>
<organism evidence="2 3">
    <name type="scientific">Bacillus pumilus (strain SAFR-032)</name>
    <dbReference type="NCBI Taxonomy" id="315750"/>
    <lineage>
        <taxon>Bacteria</taxon>
        <taxon>Bacillati</taxon>
        <taxon>Bacillota</taxon>
        <taxon>Bacilli</taxon>
        <taxon>Bacillales</taxon>
        <taxon>Bacillaceae</taxon>
        <taxon>Bacillus</taxon>
    </lineage>
</organism>
<dbReference type="GO" id="GO:0003677">
    <property type="term" value="F:DNA binding"/>
    <property type="evidence" value="ECO:0007669"/>
    <property type="project" value="InterPro"/>
</dbReference>
<sequence>MKSVDVRDQLKKLIDINPLSQNEIAKKLGFSSGYISKFINKKQEIAFWMVYELIIFLDCDNEKELMKGFIDIIKRNENIRASLEYSHSKSYRELTDILIQRCFLVGNKENEEWGLIYQWQLQSKRMVYYDEESYLKNLKKLTPKTLEMKTLLLILEMYCHFFKKRYELAAYYVRNINDLILKIQDPFIRKSFKCRLNEASAYIYLKKDNDILNARKIADDLIEENLGPNYLITGYFVKGLSFFLESYEVASYCFEKVIEISKKIGRNSTFEETCEQLGLLQIFWEKPLNTEKNSCFIRALGSLKKIDQFNSESKYVPLILLFEGKRKQNKEKLLLAMHYFYTQKDNFRASIPRYLLEGLGVQFNINEGGEYV</sequence>
<gene>
    <name evidence="2" type="ordered locus">BPUM_0549</name>
</gene>
<evidence type="ECO:0000313" key="3">
    <source>
        <dbReference type="Proteomes" id="UP000001355"/>
    </source>
</evidence>
<evidence type="ECO:0000313" key="2">
    <source>
        <dbReference type="EMBL" id="ABV61243.1"/>
    </source>
</evidence>
<dbReference type="PROSITE" id="PS50943">
    <property type="entry name" value="HTH_CROC1"/>
    <property type="match status" value="1"/>
</dbReference>
<dbReference type="EMBL" id="CP000813">
    <property type="protein sequence ID" value="ABV61243.1"/>
    <property type="molecule type" value="Genomic_DNA"/>
</dbReference>
<dbReference type="HOGENOM" id="CLU_701411_0_0_9"/>
<proteinExistence type="predicted"/>
<reference evidence="2 3" key="1">
    <citation type="journal article" date="2007" name="PLoS ONE">
        <title>Paradoxical DNA repair and peroxide resistance gene conservation in Bacillus pumilus SAFR-032.</title>
        <authorList>
            <person name="Gioia J."/>
            <person name="Yerrapragada S."/>
            <person name="Qin X."/>
            <person name="Jiang H."/>
            <person name="Igboeli O.C."/>
            <person name="Muzny D."/>
            <person name="Dugan-Rocha S."/>
            <person name="Ding Y."/>
            <person name="Hawes A."/>
            <person name="Liu W."/>
            <person name="Perez L."/>
            <person name="Kovar C."/>
            <person name="Dinh H."/>
            <person name="Lee S."/>
            <person name="Nazareth L."/>
            <person name="Blyth P."/>
            <person name="Holder M."/>
            <person name="Buhay C."/>
            <person name="Tirumalai M.R."/>
            <person name="Liu Y."/>
            <person name="Dasgupta I."/>
            <person name="Bokhetache L."/>
            <person name="Fujita M."/>
            <person name="Karouia F."/>
            <person name="Eswara Moorthy P."/>
            <person name="Siefert J."/>
            <person name="Uzman A."/>
            <person name="Buzumbo P."/>
            <person name="Verma A."/>
            <person name="Zwiya H."/>
            <person name="McWilliams B.D."/>
            <person name="Olowu A."/>
            <person name="Clinkenbeard K.D."/>
            <person name="Newcombe D."/>
            <person name="Golebiewski L."/>
            <person name="Petrosino J.F."/>
            <person name="Nicholson W.L."/>
            <person name="Fox G.E."/>
            <person name="Venkateswaran K."/>
            <person name="Highlander S.K."/>
            <person name="Weinstock G.M."/>
        </authorList>
    </citation>
    <scope>NUCLEOTIDE SEQUENCE [LARGE SCALE GENOMIC DNA]</scope>
    <source>
        <strain evidence="2 3">SAFR-032</strain>
    </source>
</reference>
<accession>A8FAH6</accession>
<dbReference type="STRING" id="315750.BPUM_0549"/>
<dbReference type="InterPro" id="IPR010982">
    <property type="entry name" value="Lambda_DNA-bd_dom_sf"/>
</dbReference>
<dbReference type="CDD" id="cd00093">
    <property type="entry name" value="HTH_XRE"/>
    <property type="match status" value="1"/>
</dbReference>
<dbReference type="NCBIfam" id="NF038310">
    <property type="entry name" value="lysogeny_AimR"/>
    <property type="match status" value="1"/>
</dbReference>
<dbReference type="Gene3D" id="1.10.260.40">
    <property type="entry name" value="lambda repressor-like DNA-binding domains"/>
    <property type="match status" value="1"/>
</dbReference>